<gene>
    <name evidence="2" type="ORF">CC78DRAFT_537409</name>
</gene>
<evidence type="ECO:0000313" key="2">
    <source>
        <dbReference type="EMBL" id="KAF2259002.1"/>
    </source>
</evidence>
<name>A0A9P4MYA1_9PLEO</name>
<reference evidence="3" key="1">
    <citation type="journal article" date="2020" name="Stud. Mycol.">
        <title>101 Dothideomycetes genomes: A test case for predicting lifestyles and emergence of pathogens.</title>
        <authorList>
            <person name="Haridas S."/>
            <person name="Albert R."/>
            <person name="Binder M."/>
            <person name="Bloem J."/>
            <person name="LaButti K."/>
            <person name="Salamov A."/>
            <person name="Andreopoulos B."/>
            <person name="Baker S."/>
            <person name="Barry K."/>
            <person name="Bills G."/>
            <person name="Bluhm B."/>
            <person name="Cannon C."/>
            <person name="Castanera R."/>
            <person name="Culley D."/>
            <person name="Daum C."/>
            <person name="Ezra D."/>
            <person name="Gonzalez J."/>
            <person name="Henrissat B."/>
            <person name="Kuo A."/>
            <person name="Liang C."/>
            <person name="Lipzen A."/>
            <person name="Lutzoni F."/>
            <person name="Magnuson J."/>
            <person name="Mondo S."/>
            <person name="Nolan M."/>
            <person name="Ohm R."/>
            <person name="Pangilinan J."/>
            <person name="Park H.-J."/>
            <person name="Ramirez L."/>
            <person name="Alfaro M."/>
            <person name="Sun H."/>
            <person name="Tritt A."/>
            <person name="Yoshinaga Y."/>
            <person name="Zwiers L.-H."/>
            <person name="Turgeon B."/>
            <person name="Goodwin S."/>
            <person name="Spatafora J."/>
            <person name="Crous P."/>
            <person name="Grigoriev I."/>
        </authorList>
    </citation>
    <scope>NUCLEOTIDE SEQUENCE [LARGE SCALE GENOMIC DNA]</scope>
    <source>
        <strain evidence="3">CBS 304.66</strain>
    </source>
</reference>
<feature type="region of interest" description="Disordered" evidence="1">
    <location>
        <begin position="62"/>
        <end position="157"/>
    </location>
</feature>
<dbReference type="EMBL" id="ML986725">
    <property type="protein sequence ID" value="KAF2259002.1"/>
    <property type="molecule type" value="Genomic_DNA"/>
</dbReference>
<evidence type="ECO:0000313" key="3">
    <source>
        <dbReference type="Proteomes" id="UP000800093"/>
    </source>
</evidence>
<comment type="caution">
    <text evidence="2">The sequence shown here is derived from an EMBL/GenBank/DDBJ whole genome shotgun (WGS) entry which is preliminary data.</text>
</comment>
<proteinExistence type="predicted"/>
<feature type="compositionally biased region" description="Low complexity" evidence="1">
    <location>
        <begin position="102"/>
        <end position="111"/>
    </location>
</feature>
<feature type="region of interest" description="Disordered" evidence="1">
    <location>
        <begin position="1"/>
        <end position="27"/>
    </location>
</feature>
<keyword evidence="3" id="KW-1185">Reference proteome</keyword>
<protein>
    <submittedName>
        <fullName evidence="2">Uncharacterized protein</fullName>
    </submittedName>
</protein>
<dbReference type="Proteomes" id="UP000800093">
    <property type="component" value="Unassembled WGS sequence"/>
</dbReference>
<accession>A0A9P4MYA1</accession>
<organism evidence="2 3">
    <name type="scientific">Lojkania enalia</name>
    <dbReference type="NCBI Taxonomy" id="147567"/>
    <lineage>
        <taxon>Eukaryota</taxon>
        <taxon>Fungi</taxon>
        <taxon>Dikarya</taxon>
        <taxon>Ascomycota</taxon>
        <taxon>Pezizomycotina</taxon>
        <taxon>Dothideomycetes</taxon>
        <taxon>Pleosporomycetidae</taxon>
        <taxon>Pleosporales</taxon>
        <taxon>Pleosporales incertae sedis</taxon>
        <taxon>Lojkania</taxon>
    </lineage>
</organism>
<evidence type="ECO:0000256" key="1">
    <source>
        <dbReference type="SAM" id="MobiDB-lite"/>
    </source>
</evidence>
<dbReference type="AlphaFoldDB" id="A0A9P4MYA1"/>
<feature type="compositionally biased region" description="Basic residues" evidence="1">
    <location>
        <begin position="69"/>
        <end position="78"/>
    </location>
</feature>
<sequence>MEQGGEWEIQASANAIPPKRRKPSISGTRKDIILTWLGHPIFPSRQNLDDETRKLINVIAQDVEDVRTKPKAKPKAKPKPSAIYSKTRKNTPTIKPKISKNLTTLSPSTTTISKRRGRPPGSKNKPTVFLEPAVLRKRGRPPGSKNKDKKSSASSEI</sequence>